<protein>
    <recommendedName>
        <fullName evidence="4">Antitoxin</fullName>
    </recommendedName>
</protein>
<organism evidence="3">
    <name type="scientific">Candidatus Kentrum sp. TC</name>
    <dbReference type="NCBI Taxonomy" id="2126339"/>
    <lineage>
        <taxon>Bacteria</taxon>
        <taxon>Pseudomonadati</taxon>
        <taxon>Pseudomonadota</taxon>
        <taxon>Gammaproteobacteria</taxon>
        <taxon>Candidatus Kentrum</taxon>
    </lineage>
</organism>
<evidence type="ECO:0000313" key="3">
    <source>
        <dbReference type="EMBL" id="VFK62346.1"/>
    </source>
</evidence>
<evidence type="ECO:0000313" key="2">
    <source>
        <dbReference type="EMBL" id="VFK50044.1"/>
    </source>
</evidence>
<dbReference type="EMBL" id="CAADFS010000088">
    <property type="protein sequence ID" value="VFK50044.1"/>
    <property type="molecule type" value="Genomic_DNA"/>
</dbReference>
<accession>A0A451A8H5</accession>
<dbReference type="AlphaFoldDB" id="A0A451A8H5"/>
<dbReference type="EMBL" id="CAADFT010000012">
    <property type="protein sequence ID" value="VFK41613.1"/>
    <property type="molecule type" value="Genomic_DNA"/>
</dbReference>
<proteinExistence type="predicted"/>
<reference evidence="3" key="1">
    <citation type="submission" date="2019-02" db="EMBL/GenBank/DDBJ databases">
        <authorList>
            <person name="Gruber-Vodicka R. H."/>
            <person name="Seah K. B. B."/>
        </authorList>
    </citation>
    <scope>NUCLEOTIDE SEQUENCE</scope>
    <source>
        <strain evidence="2">BECK_BZ123</strain>
        <strain evidence="1">BECK_BZ125</strain>
        <strain evidence="3">BECK_BZ126</strain>
    </source>
</reference>
<name>A0A451A8H5_9GAMM</name>
<evidence type="ECO:0008006" key="4">
    <source>
        <dbReference type="Google" id="ProtNLM"/>
    </source>
</evidence>
<evidence type="ECO:0000313" key="1">
    <source>
        <dbReference type="EMBL" id="VFK41613.1"/>
    </source>
</evidence>
<sequence length="72" mass="8576">MREHYDFSKMKGQKNPYVEQLRQSVTIHPDKPTIEYFQSLAEELGMPCESLINLYLRDCAFHHKKPDFTWAS</sequence>
<dbReference type="EMBL" id="CAADFW010000073">
    <property type="protein sequence ID" value="VFK62346.1"/>
    <property type="molecule type" value="Genomic_DNA"/>
</dbReference>
<gene>
    <name evidence="2" type="ORF">BECKTC1821D_GA0114238_10883</name>
    <name evidence="1" type="ORF">BECKTC1821E_GA0114239_101247</name>
    <name evidence="3" type="ORF">BECKTC1821F_GA0114240_10733</name>
</gene>